<organism evidence="1 2">
    <name type="scientific">Enterococcus phage vB_EfaS_140</name>
    <dbReference type="NCBI Taxonomy" id="2730536"/>
    <lineage>
        <taxon>Viruses</taxon>
        <taxon>Duplodnaviria</taxon>
        <taxon>Heunggongvirae</taxon>
        <taxon>Uroviricota</taxon>
        <taxon>Caudoviricetes</taxon>
        <taxon>Andrewesvirinae</taxon>
        <taxon>Vipetofemvirus</taxon>
        <taxon>Vipetofemvirus vv140</taxon>
    </lineage>
</organism>
<reference evidence="1" key="1">
    <citation type="submission" date="2020-07" db="EMBL/GenBank/DDBJ databases">
        <authorList>
            <person name="Ladero V."/>
        </authorList>
    </citation>
    <scope>NUCLEOTIDE SEQUENCE</scope>
</reference>
<dbReference type="Proteomes" id="UP000523747">
    <property type="component" value="Unassembled WGS sequence"/>
</dbReference>
<evidence type="ECO:0000313" key="2">
    <source>
        <dbReference type="Proteomes" id="UP000523747"/>
    </source>
</evidence>
<sequence length="214" mass="24902">MFKHIINFFERIRPKNNHELIMEAEVNMINNKIRELEDEIQLASFHSKELKESFLELKNDISGFSEKTSNSDVNQEKNDDEEQRKGFPSLERGILKISMNLSFDFIECIKSGLTNFNGKTILYSGDITEAILKNIAPKVEGYDLFNIEFLDNVHEGSMEKKVDFYLIKILDESVIYGANTELKRYKNYFGGVTAEDIKKNMQNFSEAFKNDKNR</sequence>
<accession>A0ACA9ASG6</accession>
<keyword evidence="2" id="KW-1185">Reference proteome</keyword>
<proteinExistence type="predicted"/>
<evidence type="ECO:0000313" key="1">
    <source>
        <dbReference type="EMBL" id="CAD0281792.1"/>
    </source>
</evidence>
<comment type="caution">
    <text evidence="1">The sequence shown here is derived from an EMBL/GenBank/DDBJ whole genome shotgun (WGS) entry which is preliminary data.</text>
</comment>
<name>A0ACA9ASG6_9CAUD</name>
<dbReference type="EMBL" id="CAJCJZ010000002">
    <property type="protein sequence ID" value="CAD0281792.1"/>
    <property type="molecule type" value="Genomic_DNA"/>
</dbReference>
<protein>
    <submittedName>
        <fullName evidence="1">Uncharacterized protein</fullName>
    </submittedName>
</protein>